<dbReference type="Gene3D" id="3.30.1330.60">
    <property type="entry name" value="OmpA-like domain"/>
    <property type="match status" value="1"/>
</dbReference>
<dbReference type="EMBL" id="CP030851">
    <property type="protein sequence ID" value="AXE21775.1"/>
    <property type="molecule type" value="Genomic_DNA"/>
</dbReference>
<dbReference type="InterPro" id="IPR006665">
    <property type="entry name" value="OmpA-like"/>
</dbReference>
<gene>
    <name evidence="6" type="ORF">DR864_28280</name>
</gene>
<dbReference type="InterPro" id="IPR036737">
    <property type="entry name" value="OmpA-like_sf"/>
</dbReference>
<dbReference type="KEGG" id="run:DR864_28280"/>
<accession>A0A344TT04</accession>
<dbReference type="AlphaFoldDB" id="A0A344TT04"/>
<evidence type="ECO:0000256" key="4">
    <source>
        <dbReference type="PROSITE-ProRule" id="PRU00473"/>
    </source>
</evidence>
<dbReference type="Proteomes" id="UP000251993">
    <property type="component" value="Plasmid unnamed1"/>
</dbReference>
<evidence type="ECO:0000313" key="7">
    <source>
        <dbReference type="Proteomes" id="UP000251993"/>
    </source>
</evidence>
<dbReference type="PANTHER" id="PTHR30329:SF21">
    <property type="entry name" value="LIPOPROTEIN YIAD-RELATED"/>
    <property type="match status" value="1"/>
</dbReference>
<dbReference type="CDD" id="cd07185">
    <property type="entry name" value="OmpA_C-like"/>
    <property type="match status" value="1"/>
</dbReference>
<organism evidence="6 7">
    <name type="scientific">Runella rosea</name>
    <dbReference type="NCBI Taxonomy" id="2259595"/>
    <lineage>
        <taxon>Bacteria</taxon>
        <taxon>Pseudomonadati</taxon>
        <taxon>Bacteroidota</taxon>
        <taxon>Cytophagia</taxon>
        <taxon>Cytophagales</taxon>
        <taxon>Spirosomataceae</taxon>
        <taxon>Runella</taxon>
    </lineage>
</organism>
<evidence type="ECO:0000256" key="1">
    <source>
        <dbReference type="ARBA" id="ARBA00004442"/>
    </source>
</evidence>
<keyword evidence="7" id="KW-1185">Reference proteome</keyword>
<protein>
    <recommendedName>
        <fullName evidence="5">OmpA-like domain-containing protein</fullName>
    </recommendedName>
</protein>
<keyword evidence="2 4" id="KW-0472">Membrane</keyword>
<dbReference type="Pfam" id="PF00691">
    <property type="entry name" value="OmpA"/>
    <property type="match status" value="1"/>
</dbReference>
<dbReference type="Gene3D" id="2.60.40.1120">
    <property type="entry name" value="Carboxypeptidase-like, regulatory domain"/>
    <property type="match status" value="1"/>
</dbReference>
<dbReference type="OrthoDB" id="946517at2"/>
<comment type="subcellular location">
    <subcellularLocation>
        <location evidence="1">Cell outer membrane</location>
    </subcellularLocation>
</comment>
<dbReference type="PROSITE" id="PS51123">
    <property type="entry name" value="OMPA_2"/>
    <property type="match status" value="1"/>
</dbReference>
<geneLocation type="plasmid" evidence="6 7">
    <name>unnamed1</name>
</geneLocation>
<evidence type="ECO:0000256" key="2">
    <source>
        <dbReference type="ARBA" id="ARBA00023136"/>
    </source>
</evidence>
<keyword evidence="3" id="KW-0998">Cell outer membrane</keyword>
<feature type="domain" description="OmpA-like" evidence="5">
    <location>
        <begin position="318"/>
        <end position="435"/>
    </location>
</feature>
<reference evidence="6 7" key="1">
    <citation type="submission" date="2018-07" db="EMBL/GenBank/DDBJ databases">
        <title>Genome sequencing of Runella.</title>
        <authorList>
            <person name="Baek M.-G."/>
            <person name="Yi H."/>
        </authorList>
    </citation>
    <scope>NUCLEOTIDE SEQUENCE [LARGE SCALE GENOMIC DNA]</scope>
    <source>
        <strain evidence="6 7">HYN0085</strain>
        <plasmid evidence="6 7">unnamed1</plasmid>
    </source>
</reference>
<dbReference type="InterPro" id="IPR006664">
    <property type="entry name" value="OMP_bac"/>
</dbReference>
<evidence type="ECO:0000313" key="6">
    <source>
        <dbReference type="EMBL" id="AXE21775.1"/>
    </source>
</evidence>
<dbReference type="InterPro" id="IPR050330">
    <property type="entry name" value="Bact_OuterMem_StrucFunc"/>
</dbReference>
<evidence type="ECO:0000259" key="5">
    <source>
        <dbReference type="PROSITE" id="PS51123"/>
    </source>
</evidence>
<dbReference type="SUPFAM" id="SSF103088">
    <property type="entry name" value="OmpA-like"/>
    <property type="match status" value="1"/>
</dbReference>
<dbReference type="RefSeq" id="WP_114070516.1">
    <property type="nucleotide sequence ID" value="NZ_CP030851.1"/>
</dbReference>
<dbReference type="PRINTS" id="PR01021">
    <property type="entry name" value="OMPADOMAIN"/>
</dbReference>
<evidence type="ECO:0000256" key="3">
    <source>
        <dbReference type="ARBA" id="ARBA00023237"/>
    </source>
</evidence>
<name>A0A344TT04_9BACT</name>
<proteinExistence type="predicted"/>
<dbReference type="GO" id="GO:0009279">
    <property type="term" value="C:cell outer membrane"/>
    <property type="evidence" value="ECO:0007669"/>
    <property type="project" value="UniProtKB-SubCell"/>
</dbReference>
<dbReference type="PANTHER" id="PTHR30329">
    <property type="entry name" value="STATOR ELEMENT OF FLAGELLAR MOTOR COMPLEX"/>
    <property type="match status" value="1"/>
</dbReference>
<keyword evidence="6" id="KW-0614">Plasmid</keyword>
<sequence>MDRKSLLLSMMVCLPQIILGQCVTLKGTILDALTKKPLSVRLSVKLEGNRKNIGNSNQDGFFSVQLPCTATSLSVEKEGFRTVTMPLSGNTETQTYFLNLDLYAVDKQTNDRPYFQSEQTQLVLNNAESQSTGIATRYFKLVDVQTKNPVKGEICLIYTKSDKKKCLSLTQASKGEKVVFDQEDIIAVIVNANGYQTYNGNLIIDQLDNKSSVYEISLSKMLTFVAFSADSHDATGALKVEIFTKTGAKILPSVINNRYAVVALSPNEIYNLKGTLNSQFFEQKIKPSDGLNFIHLQISQAIVPPPIIPHPVQKPTSIQPMSVPPFQIIYFEQSHYELLPKAKASLDSIANFLVSYPTVTAQITGFTDNVGDSFLNKTLSEFRAKVTVHYLVSRGVAETQLKWYAMGENSPAAANDKENTKALNRRVEIKFLVDTVSLSK</sequence>